<protein>
    <submittedName>
        <fullName evidence="10">Sodium:proton antiporter</fullName>
    </submittedName>
</protein>
<name>A0ABX1S4I3_9PSEU</name>
<comment type="subcellular location">
    <subcellularLocation>
        <location evidence="1">Cell membrane</location>
        <topology evidence="1">Multi-pass membrane protein</topology>
    </subcellularLocation>
</comment>
<accession>A0ABX1S4I3</accession>
<sequence length="250" mass="25550">MTTRTRLVLCAVAGTVVAAVMAGALRQLPTFGSAHHPYGDRTVALAAGPLATANVVSSINFAQRAIDTLGEEFLLFVSVVGTLVLLRAEPGERPVRGVRQAGRVFPGSRLYGYVMLPVTTLLALVLITHGHLTPGGGFQGGVVLATAWHLLYIAGRYAALRRAVPVGALEVGDAAAAAAFLALGLAGTVLTGTFLAELLPPGSLGAYLSGGSVAVLNVAVGVEVASGIVLLLQAFLRQAIELRDPPAAAE</sequence>
<evidence type="ECO:0000256" key="1">
    <source>
        <dbReference type="ARBA" id="ARBA00004651"/>
    </source>
</evidence>
<dbReference type="EMBL" id="JAAXLA010000004">
    <property type="protein sequence ID" value="NMH96446.1"/>
    <property type="molecule type" value="Genomic_DNA"/>
</dbReference>
<dbReference type="InterPro" id="IPR050622">
    <property type="entry name" value="CPA3_antiporter_subunitB"/>
</dbReference>
<feature type="transmembrane region" description="Helical" evidence="7">
    <location>
        <begin position="138"/>
        <end position="159"/>
    </location>
</feature>
<feature type="signal peptide" evidence="8">
    <location>
        <begin position="1"/>
        <end position="22"/>
    </location>
</feature>
<dbReference type="InterPro" id="IPR007182">
    <property type="entry name" value="MnhB"/>
</dbReference>
<evidence type="ECO:0000256" key="4">
    <source>
        <dbReference type="ARBA" id="ARBA00022692"/>
    </source>
</evidence>
<keyword evidence="6 7" id="KW-0472">Membrane</keyword>
<evidence type="ECO:0000313" key="10">
    <source>
        <dbReference type="EMBL" id="NMH96446.1"/>
    </source>
</evidence>
<evidence type="ECO:0000256" key="2">
    <source>
        <dbReference type="ARBA" id="ARBA00009425"/>
    </source>
</evidence>
<comment type="similarity">
    <text evidence="2">Belongs to the CPA3 antiporters (TC 2.A.63) subunit B family.</text>
</comment>
<evidence type="ECO:0000256" key="7">
    <source>
        <dbReference type="SAM" id="Phobius"/>
    </source>
</evidence>
<keyword evidence="11" id="KW-1185">Reference proteome</keyword>
<dbReference type="Proteomes" id="UP000820669">
    <property type="component" value="Unassembled WGS sequence"/>
</dbReference>
<evidence type="ECO:0000256" key="3">
    <source>
        <dbReference type="ARBA" id="ARBA00022475"/>
    </source>
</evidence>
<feature type="domain" description="Na+/H+ antiporter MnhB subunit-related protein" evidence="9">
    <location>
        <begin position="112"/>
        <end position="229"/>
    </location>
</feature>
<gene>
    <name evidence="10" type="ORF">HF526_03790</name>
</gene>
<dbReference type="Pfam" id="PF04039">
    <property type="entry name" value="MnhB"/>
    <property type="match status" value="1"/>
</dbReference>
<evidence type="ECO:0000256" key="8">
    <source>
        <dbReference type="SAM" id="SignalP"/>
    </source>
</evidence>
<keyword evidence="8" id="KW-0732">Signal</keyword>
<keyword evidence="5 7" id="KW-1133">Transmembrane helix</keyword>
<organism evidence="10 11">
    <name type="scientific">Pseudonocardia acidicola</name>
    <dbReference type="NCBI Taxonomy" id="2724939"/>
    <lineage>
        <taxon>Bacteria</taxon>
        <taxon>Bacillati</taxon>
        <taxon>Actinomycetota</taxon>
        <taxon>Actinomycetes</taxon>
        <taxon>Pseudonocardiales</taxon>
        <taxon>Pseudonocardiaceae</taxon>
        <taxon>Pseudonocardia</taxon>
    </lineage>
</organism>
<dbReference type="RefSeq" id="WP_169379804.1">
    <property type="nucleotide sequence ID" value="NZ_JAAXLA010000004.1"/>
</dbReference>
<feature type="chain" id="PRO_5047229756" evidence="8">
    <location>
        <begin position="23"/>
        <end position="250"/>
    </location>
</feature>
<dbReference type="PANTHER" id="PTHR33932:SF4">
    <property type="entry name" value="NA(+)_H(+) ANTIPORTER SUBUNIT B"/>
    <property type="match status" value="1"/>
</dbReference>
<reference evidence="10 11" key="1">
    <citation type="submission" date="2020-04" db="EMBL/GenBank/DDBJ databases">
        <authorList>
            <person name="Klaysubun C."/>
            <person name="Duangmal K."/>
            <person name="Lipun K."/>
        </authorList>
    </citation>
    <scope>NUCLEOTIDE SEQUENCE [LARGE SCALE GENOMIC DNA]</scope>
    <source>
        <strain evidence="10 11">K10HN5</strain>
    </source>
</reference>
<feature type="transmembrane region" description="Helical" evidence="7">
    <location>
        <begin position="171"/>
        <end position="195"/>
    </location>
</feature>
<evidence type="ECO:0000256" key="6">
    <source>
        <dbReference type="ARBA" id="ARBA00023136"/>
    </source>
</evidence>
<evidence type="ECO:0000259" key="9">
    <source>
        <dbReference type="Pfam" id="PF04039"/>
    </source>
</evidence>
<comment type="caution">
    <text evidence="10">The sequence shown here is derived from an EMBL/GenBank/DDBJ whole genome shotgun (WGS) entry which is preliminary data.</text>
</comment>
<keyword evidence="4 7" id="KW-0812">Transmembrane</keyword>
<dbReference type="PANTHER" id="PTHR33932">
    <property type="entry name" value="NA(+)/H(+) ANTIPORTER SUBUNIT B"/>
    <property type="match status" value="1"/>
</dbReference>
<proteinExistence type="inferred from homology"/>
<feature type="transmembrane region" description="Helical" evidence="7">
    <location>
        <begin position="110"/>
        <end position="132"/>
    </location>
</feature>
<evidence type="ECO:0000256" key="5">
    <source>
        <dbReference type="ARBA" id="ARBA00022989"/>
    </source>
</evidence>
<keyword evidence="3" id="KW-1003">Cell membrane</keyword>
<feature type="transmembrane region" description="Helical" evidence="7">
    <location>
        <begin position="215"/>
        <end position="236"/>
    </location>
</feature>
<evidence type="ECO:0000313" key="11">
    <source>
        <dbReference type="Proteomes" id="UP000820669"/>
    </source>
</evidence>